<dbReference type="Gene3D" id="2.60.40.10">
    <property type="entry name" value="Immunoglobulins"/>
    <property type="match status" value="1"/>
</dbReference>
<accession>A0A1G7SJS2</accession>
<evidence type="ECO:0000313" key="3">
    <source>
        <dbReference type="EMBL" id="SDG23142.1"/>
    </source>
</evidence>
<dbReference type="AlphaFoldDB" id="A0A1G7SJS2"/>
<name>A0A1G7SJS2_9BACT</name>
<dbReference type="Proteomes" id="UP000198748">
    <property type="component" value="Unassembled WGS sequence"/>
</dbReference>
<gene>
    <name evidence="3" type="ORF">SAMN04487996_116125</name>
</gene>
<proteinExistence type="predicted"/>
<feature type="domain" description="Secretion system C-terminal sorting" evidence="2">
    <location>
        <begin position="415"/>
        <end position="476"/>
    </location>
</feature>
<sequence>MAVGGMLLLGLQHAHAQVFVDGTTFNNFGYVSNYDTHTEVTGAAGSAYTAAFGAIFDHFESATNTLRVNGAYNANGNGGSTDNFNGPLGSPGTQEVSGTVVPNFSTLVLKNGTASLFNITNTAGANVFTQASFQNGITTTVRGNTSAGELRFQNGASYTGGSTDAQHVNGYVGKVGNGAFNFPVGSGSDSRILSISAPASVTAHLSTAYETSNVEAATAVSDPVESVFTLGSWDWIAGSPADDDGLAITVSMPDVSGFAATANLRLIGWNGSEWTDLSGAANATGTTEGSTISGTIPAGVSITQIGIGSIAPPLPVTLVAFDVLSENQTALLSWSTTMETNSESFEVQRSIDARNWAPIGSVRSHGESSSLKEYKFSDNAPLSGKNYYRLKMIDNDGTFAYSRIRTAEFGGVLALWPNPAVDKITVRTGVANSVSRIQIVSTAGNVVLERSQPNGFEGDQAIDIRNLRTGTYIVRLILPDGSVNTHRFVKK</sequence>
<keyword evidence="1" id="KW-0732">Signal</keyword>
<dbReference type="EMBL" id="FNAN01000016">
    <property type="protein sequence ID" value="SDG23142.1"/>
    <property type="molecule type" value="Genomic_DNA"/>
</dbReference>
<keyword evidence="4" id="KW-1185">Reference proteome</keyword>
<dbReference type="InterPro" id="IPR026444">
    <property type="entry name" value="Secre_tail"/>
</dbReference>
<dbReference type="Pfam" id="PF18962">
    <property type="entry name" value="Por_Secre_tail"/>
    <property type="match status" value="1"/>
</dbReference>
<feature type="signal peptide" evidence="1">
    <location>
        <begin position="1"/>
        <end position="16"/>
    </location>
</feature>
<protein>
    <submittedName>
        <fullName evidence="3">Por secretion system C-terminal sorting domain-containing protein</fullName>
    </submittedName>
</protein>
<organism evidence="3 4">
    <name type="scientific">Dyadobacter soli</name>
    <dbReference type="NCBI Taxonomy" id="659014"/>
    <lineage>
        <taxon>Bacteria</taxon>
        <taxon>Pseudomonadati</taxon>
        <taxon>Bacteroidota</taxon>
        <taxon>Cytophagia</taxon>
        <taxon>Cytophagales</taxon>
        <taxon>Spirosomataceae</taxon>
        <taxon>Dyadobacter</taxon>
    </lineage>
</organism>
<dbReference type="InterPro" id="IPR013783">
    <property type="entry name" value="Ig-like_fold"/>
</dbReference>
<reference evidence="4" key="1">
    <citation type="submission" date="2016-10" db="EMBL/GenBank/DDBJ databases">
        <authorList>
            <person name="Varghese N."/>
            <person name="Submissions S."/>
        </authorList>
    </citation>
    <scope>NUCLEOTIDE SEQUENCE [LARGE SCALE GENOMIC DNA]</scope>
    <source>
        <strain evidence="4">DSM 25329</strain>
    </source>
</reference>
<evidence type="ECO:0000313" key="4">
    <source>
        <dbReference type="Proteomes" id="UP000198748"/>
    </source>
</evidence>
<evidence type="ECO:0000256" key="1">
    <source>
        <dbReference type="SAM" id="SignalP"/>
    </source>
</evidence>
<feature type="chain" id="PRO_5011512122" evidence="1">
    <location>
        <begin position="17"/>
        <end position="491"/>
    </location>
</feature>
<evidence type="ECO:0000259" key="2">
    <source>
        <dbReference type="Pfam" id="PF18962"/>
    </source>
</evidence>
<dbReference type="NCBIfam" id="TIGR04183">
    <property type="entry name" value="Por_Secre_tail"/>
    <property type="match status" value="1"/>
</dbReference>
<dbReference type="STRING" id="659014.SAMN04487996_116125"/>